<reference evidence="2" key="1">
    <citation type="submission" date="2021-04" db="EMBL/GenBank/DDBJ databases">
        <title>Genome based classification of Actinospica acidithermotolerans sp. nov., an actinobacterium isolated from an Indonesian hot spring.</title>
        <authorList>
            <person name="Kusuma A.B."/>
            <person name="Putra K.E."/>
            <person name="Nafisah S."/>
            <person name="Loh J."/>
            <person name="Nouioui I."/>
            <person name="Goodfellow M."/>
        </authorList>
    </citation>
    <scope>NUCLEOTIDE SEQUENCE</scope>
    <source>
        <strain evidence="2">DSM 45618</strain>
    </source>
</reference>
<dbReference type="RefSeq" id="WP_211470425.1">
    <property type="nucleotide sequence ID" value="NZ_JAGSXH010000107.1"/>
</dbReference>
<organism evidence="2 3">
    <name type="scientific">Actinocrinis puniceicyclus</name>
    <dbReference type="NCBI Taxonomy" id="977794"/>
    <lineage>
        <taxon>Bacteria</taxon>
        <taxon>Bacillati</taxon>
        <taxon>Actinomycetota</taxon>
        <taxon>Actinomycetes</taxon>
        <taxon>Catenulisporales</taxon>
        <taxon>Actinospicaceae</taxon>
        <taxon>Actinocrinis</taxon>
    </lineage>
</organism>
<proteinExistence type="predicted"/>
<comment type="caution">
    <text evidence="2">The sequence shown here is derived from an EMBL/GenBank/DDBJ whole genome shotgun (WGS) entry which is preliminary data.</text>
</comment>
<protein>
    <submittedName>
        <fullName evidence="2">Uncharacterized protein</fullName>
    </submittedName>
</protein>
<feature type="region of interest" description="Disordered" evidence="1">
    <location>
        <begin position="1"/>
        <end position="25"/>
    </location>
</feature>
<feature type="compositionally biased region" description="Basic residues" evidence="1">
    <location>
        <begin position="80"/>
        <end position="91"/>
    </location>
</feature>
<dbReference type="AlphaFoldDB" id="A0A8J7WSX5"/>
<feature type="region of interest" description="Disordered" evidence="1">
    <location>
        <begin position="44"/>
        <end position="101"/>
    </location>
</feature>
<evidence type="ECO:0000313" key="3">
    <source>
        <dbReference type="Proteomes" id="UP000677913"/>
    </source>
</evidence>
<evidence type="ECO:0000256" key="1">
    <source>
        <dbReference type="SAM" id="MobiDB-lite"/>
    </source>
</evidence>
<keyword evidence="3" id="KW-1185">Reference proteome</keyword>
<name>A0A8J7WSX5_9ACTN</name>
<accession>A0A8J7WSX5</accession>
<sequence length="101" mass="11114">MNGNESGHAREEARRDVINRAVTPSSEARYDALLRYLRGLYVRPQKTASAPQRTEAAGAARSVEQQPQDATAKDATAKDARRRFRKAKPGKAPKPAKAAKR</sequence>
<feature type="compositionally biased region" description="Basic and acidic residues" evidence="1">
    <location>
        <begin position="7"/>
        <end position="18"/>
    </location>
</feature>
<evidence type="ECO:0000313" key="2">
    <source>
        <dbReference type="EMBL" id="MBS2965892.1"/>
    </source>
</evidence>
<dbReference type="EMBL" id="JAGSXH010000107">
    <property type="protein sequence ID" value="MBS2965892.1"/>
    <property type="molecule type" value="Genomic_DNA"/>
</dbReference>
<gene>
    <name evidence="2" type="ORF">KGA66_22780</name>
</gene>
<dbReference type="Proteomes" id="UP000677913">
    <property type="component" value="Unassembled WGS sequence"/>
</dbReference>